<dbReference type="InterPro" id="IPR038324">
    <property type="entry name" value="Rpb4/RPC9_sf"/>
</dbReference>
<protein>
    <recommendedName>
        <fullName evidence="3">DNA-directed RNA polymerase III subunit RPC9</fullName>
    </recommendedName>
</protein>
<dbReference type="STRING" id="1043004.A0A074WUB3"/>
<keyword evidence="8" id="KW-1185">Reference proteome</keyword>
<evidence type="ECO:0000256" key="6">
    <source>
        <dbReference type="ARBA" id="ARBA00023242"/>
    </source>
</evidence>
<organism evidence="7 8">
    <name type="scientific">Aureobasidium namibiae CBS 147.97</name>
    <dbReference type="NCBI Taxonomy" id="1043004"/>
    <lineage>
        <taxon>Eukaryota</taxon>
        <taxon>Fungi</taxon>
        <taxon>Dikarya</taxon>
        <taxon>Ascomycota</taxon>
        <taxon>Pezizomycotina</taxon>
        <taxon>Dothideomycetes</taxon>
        <taxon>Dothideomycetidae</taxon>
        <taxon>Dothideales</taxon>
        <taxon>Saccotheciaceae</taxon>
        <taxon>Aureobasidium</taxon>
    </lineage>
</organism>
<comment type="subcellular location">
    <subcellularLocation>
        <location evidence="1">Nucleus</location>
    </subcellularLocation>
</comment>
<keyword evidence="5" id="KW-0804">Transcription</keyword>
<dbReference type="Gene3D" id="1.20.1250.40">
    <property type="match status" value="1"/>
</dbReference>
<reference evidence="7 8" key="1">
    <citation type="journal article" date="2014" name="BMC Genomics">
        <title>Genome sequencing of four Aureobasidium pullulans varieties: biotechnological potential, stress tolerance, and description of new species.</title>
        <authorList>
            <person name="Gostin Ar C."/>
            <person name="Ohm R.A."/>
            <person name="Kogej T."/>
            <person name="Sonjak S."/>
            <person name="Turk M."/>
            <person name="Zajc J."/>
            <person name="Zalar P."/>
            <person name="Grube M."/>
            <person name="Sun H."/>
            <person name="Han J."/>
            <person name="Sharma A."/>
            <person name="Chiniquy J."/>
            <person name="Ngan C.Y."/>
            <person name="Lipzen A."/>
            <person name="Barry K."/>
            <person name="Grigoriev I.V."/>
            <person name="Gunde-Cimerman N."/>
        </authorList>
    </citation>
    <scope>NUCLEOTIDE SEQUENCE [LARGE SCALE GENOMIC DNA]</scope>
    <source>
        <strain evidence="7 8">CBS 147.97</strain>
    </source>
</reference>
<dbReference type="Pfam" id="PF03874">
    <property type="entry name" value="RNA_pol_Rpb4"/>
    <property type="match status" value="1"/>
</dbReference>
<dbReference type="GO" id="GO:0000166">
    <property type="term" value="F:nucleotide binding"/>
    <property type="evidence" value="ECO:0007669"/>
    <property type="project" value="InterPro"/>
</dbReference>
<name>A0A074WUB3_9PEZI</name>
<dbReference type="InterPro" id="IPR005574">
    <property type="entry name" value="Rpb4/RPC9"/>
</dbReference>
<proteinExistence type="inferred from homology"/>
<accession>A0A074WUB3</accession>
<evidence type="ECO:0000313" key="8">
    <source>
        <dbReference type="Proteomes" id="UP000027730"/>
    </source>
</evidence>
<evidence type="ECO:0000313" key="7">
    <source>
        <dbReference type="EMBL" id="KEQ73327.1"/>
    </source>
</evidence>
<dbReference type="InterPro" id="IPR010997">
    <property type="entry name" value="HRDC-like_sf"/>
</dbReference>
<dbReference type="AlphaFoldDB" id="A0A074WUB3"/>
<dbReference type="EMBL" id="KL584709">
    <property type="protein sequence ID" value="KEQ73327.1"/>
    <property type="molecule type" value="Genomic_DNA"/>
</dbReference>
<dbReference type="PANTHER" id="PTHR15561:SF0">
    <property type="entry name" value="DNA-DIRECTED RNA POLYMERASE III SUBUNIT RPC9"/>
    <property type="match status" value="1"/>
</dbReference>
<dbReference type="InterPro" id="IPR038846">
    <property type="entry name" value="RPC9"/>
</dbReference>
<keyword evidence="4" id="KW-0240">DNA-directed RNA polymerase</keyword>
<evidence type="ECO:0000256" key="1">
    <source>
        <dbReference type="ARBA" id="ARBA00004123"/>
    </source>
</evidence>
<dbReference type="HOGENOM" id="CLU_116357_0_0_1"/>
<sequence>MKILDAGTEVLDDYDVLKFIRNKRTQIKAEKEQSKEEGRPNTHRPANFIKSLQKVLDSPTAAWNSHTHTCQHEEYLLDKDRPLLNNPRYDNDSQYLNKLIQTLGPRVQLTKSEYLILANQRPYRRTHLAAMIEDVETRFTIDEQNFIRDTVSDILGFPEAEGQNLDYKPVEIKG</sequence>
<dbReference type="GO" id="GO:0006384">
    <property type="term" value="P:transcription initiation at RNA polymerase III promoter"/>
    <property type="evidence" value="ECO:0007669"/>
    <property type="project" value="InterPro"/>
</dbReference>
<dbReference type="PANTHER" id="PTHR15561">
    <property type="entry name" value="CALCITONIN GENE-RELATED PEPTIDE-RECEPTOR COMPONENT PROTEIN"/>
    <property type="match status" value="1"/>
</dbReference>
<comment type="similarity">
    <text evidence="2">Belongs to the eukaryotic RPC9 RNA polymerase subunit family.</text>
</comment>
<evidence type="ECO:0000256" key="2">
    <source>
        <dbReference type="ARBA" id="ARBA00006898"/>
    </source>
</evidence>
<evidence type="ECO:0000256" key="5">
    <source>
        <dbReference type="ARBA" id="ARBA00023163"/>
    </source>
</evidence>
<dbReference type="RefSeq" id="XP_013427630.1">
    <property type="nucleotide sequence ID" value="XM_013572176.1"/>
</dbReference>
<dbReference type="GO" id="GO:0005666">
    <property type="term" value="C:RNA polymerase III complex"/>
    <property type="evidence" value="ECO:0007669"/>
    <property type="project" value="InterPro"/>
</dbReference>
<dbReference type="SUPFAM" id="SSF47819">
    <property type="entry name" value="HRDC-like"/>
    <property type="match status" value="1"/>
</dbReference>
<keyword evidence="6" id="KW-0539">Nucleus</keyword>
<gene>
    <name evidence="7" type="ORF">M436DRAFT_63642</name>
</gene>
<evidence type="ECO:0000256" key="3">
    <source>
        <dbReference type="ARBA" id="ARBA00016672"/>
    </source>
</evidence>
<dbReference type="Proteomes" id="UP000027730">
    <property type="component" value="Unassembled WGS sequence"/>
</dbReference>
<dbReference type="OrthoDB" id="1746530at2759"/>
<dbReference type="GeneID" id="25413562"/>
<evidence type="ECO:0000256" key="4">
    <source>
        <dbReference type="ARBA" id="ARBA00022478"/>
    </source>
</evidence>